<accession>A0A434ACJ0</accession>
<evidence type="ECO:0008006" key="3">
    <source>
        <dbReference type="Google" id="ProtNLM"/>
    </source>
</evidence>
<evidence type="ECO:0000313" key="1">
    <source>
        <dbReference type="EMBL" id="RUT72073.1"/>
    </source>
</evidence>
<proteinExistence type="predicted"/>
<gene>
    <name evidence="1" type="ORF">D0817_00140</name>
</gene>
<dbReference type="AlphaFoldDB" id="A0A434ACJ0"/>
<dbReference type="Proteomes" id="UP000288102">
    <property type="component" value="Unassembled WGS sequence"/>
</dbReference>
<dbReference type="EMBL" id="QWDM01000001">
    <property type="protein sequence ID" value="RUT72073.1"/>
    <property type="molecule type" value="Genomic_DNA"/>
</dbReference>
<dbReference type="RefSeq" id="WP_127336368.1">
    <property type="nucleotide sequence ID" value="NZ_QWDM01000001.1"/>
</dbReference>
<protein>
    <recommendedName>
        <fullName evidence="3">Lipoprotein</fullName>
    </recommendedName>
</protein>
<keyword evidence="2" id="KW-1185">Reference proteome</keyword>
<sequence length="143" mass="16780">MQLKRSFYFFVVLFQIITVGCSKCKESDKMIGEYETEKKGIEIRDSTKGTIAIRHMKLYADNTLALYETKLKVENVGKWSIISCETVENNLGEKVPESIVEFEIDEKKTRATYRDGRMTFEYPEDLYGGRYQSLWYVKINSKR</sequence>
<organism evidence="1 2">
    <name type="scientific">Flavobacterium cupreum</name>
    <dbReference type="NCBI Taxonomy" id="2133766"/>
    <lineage>
        <taxon>Bacteria</taxon>
        <taxon>Pseudomonadati</taxon>
        <taxon>Bacteroidota</taxon>
        <taxon>Flavobacteriia</taxon>
        <taxon>Flavobacteriales</taxon>
        <taxon>Flavobacteriaceae</taxon>
        <taxon>Flavobacterium</taxon>
    </lineage>
</organism>
<dbReference type="PROSITE" id="PS51257">
    <property type="entry name" value="PROKAR_LIPOPROTEIN"/>
    <property type="match status" value="1"/>
</dbReference>
<name>A0A434ACJ0_9FLAO</name>
<reference evidence="2" key="1">
    <citation type="journal article" date="2019" name="Syst. Appl. Microbiol.">
        <title>Flavobacterium circumlabens sp. nov. and Flavobacterium cupreum sp. nov., two psychrotrophic species isolated from Antarctic environmental samples.</title>
        <authorList>
            <person name="Kralova S."/>
            <person name="Busse H.-J."/>
            <person name="Svec P."/>
            <person name="Maslanova I."/>
            <person name="Stankova E."/>
            <person name="Bartak M."/>
            <person name="Sedlacek I."/>
        </authorList>
    </citation>
    <scope>NUCLEOTIDE SEQUENCE [LARGE SCALE GENOMIC DNA]</scope>
    <source>
        <strain evidence="2">CCM 8825</strain>
    </source>
</reference>
<comment type="caution">
    <text evidence="1">The sequence shown here is derived from an EMBL/GenBank/DDBJ whole genome shotgun (WGS) entry which is preliminary data.</text>
</comment>
<evidence type="ECO:0000313" key="2">
    <source>
        <dbReference type="Proteomes" id="UP000288102"/>
    </source>
</evidence>
<dbReference type="OrthoDB" id="1359954at2"/>